<dbReference type="Gene3D" id="3.30.450.20">
    <property type="entry name" value="PAS domain"/>
    <property type="match status" value="2"/>
</dbReference>
<evidence type="ECO:0000256" key="1">
    <source>
        <dbReference type="ARBA" id="ARBA00000085"/>
    </source>
</evidence>
<dbReference type="Gene3D" id="6.10.340.10">
    <property type="match status" value="1"/>
</dbReference>
<evidence type="ECO:0000313" key="18">
    <source>
        <dbReference type="Proteomes" id="UP000679779"/>
    </source>
</evidence>
<evidence type="ECO:0000256" key="11">
    <source>
        <dbReference type="ARBA" id="ARBA00022989"/>
    </source>
</evidence>
<feature type="domain" description="Histidine kinase" evidence="15">
    <location>
        <begin position="482"/>
        <end position="588"/>
    </location>
</feature>
<evidence type="ECO:0000313" key="17">
    <source>
        <dbReference type="EMBL" id="GIO31001.1"/>
    </source>
</evidence>
<keyword evidence="4" id="KW-1003">Cell membrane</keyword>
<evidence type="ECO:0000259" key="15">
    <source>
        <dbReference type="PROSITE" id="PS50109"/>
    </source>
</evidence>
<dbReference type="InterPro" id="IPR050640">
    <property type="entry name" value="Bact_2-comp_sensor_kinase"/>
</dbReference>
<evidence type="ECO:0000256" key="14">
    <source>
        <dbReference type="SAM" id="Phobius"/>
    </source>
</evidence>
<evidence type="ECO:0000256" key="5">
    <source>
        <dbReference type="ARBA" id="ARBA00022553"/>
    </source>
</evidence>
<dbReference type="InterPro" id="IPR010559">
    <property type="entry name" value="Sig_transdc_His_kin_internal"/>
</dbReference>
<evidence type="ECO:0000256" key="12">
    <source>
        <dbReference type="ARBA" id="ARBA00023012"/>
    </source>
</evidence>
<keyword evidence="8" id="KW-0547">Nucleotide-binding</keyword>
<dbReference type="Pfam" id="PF00672">
    <property type="entry name" value="HAMP"/>
    <property type="match status" value="1"/>
</dbReference>
<reference evidence="17" key="1">
    <citation type="submission" date="2021-03" db="EMBL/GenBank/DDBJ databases">
        <title>Antimicrobial resistance genes in bacteria isolated from Japanese honey, and their potential for conferring macrolide and lincosamide resistance in the American foulbrood pathogen Paenibacillus larvae.</title>
        <authorList>
            <person name="Okamoto M."/>
            <person name="Kumagai M."/>
            <person name="Kanamori H."/>
            <person name="Takamatsu D."/>
        </authorList>
    </citation>
    <scope>NUCLEOTIDE SEQUENCE</scope>
    <source>
        <strain evidence="17">J2TS6</strain>
    </source>
</reference>
<dbReference type="Gene3D" id="3.30.565.10">
    <property type="entry name" value="Histidine kinase-like ATPase, C-terminal domain"/>
    <property type="match status" value="1"/>
</dbReference>
<dbReference type="InterPro" id="IPR004358">
    <property type="entry name" value="Sig_transdc_His_kin-like_C"/>
</dbReference>
<evidence type="ECO:0000256" key="3">
    <source>
        <dbReference type="ARBA" id="ARBA00012438"/>
    </source>
</evidence>
<feature type="transmembrane region" description="Helical" evidence="14">
    <location>
        <begin position="302"/>
        <end position="321"/>
    </location>
</feature>
<comment type="caution">
    <text evidence="17">The sequence shown here is derived from an EMBL/GenBank/DDBJ whole genome shotgun (WGS) entry which is preliminary data.</text>
</comment>
<dbReference type="PROSITE" id="PS50885">
    <property type="entry name" value="HAMP"/>
    <property type="match status" value="1"/>
</dbReference>
<dbReference type="PRINTS" id="PR00344">
    <property type="entry name" value="BCTRLSENSOR"/>
</dbReference>
<name>A0A920C993_9BACL</name>
<accession>A0A920C993</accession>
<feature type="transmembrane region" description="Helical" evidence="14">
    <location>
        <begin position="21"/>
        <end position="48"/>
    </location>
</feature>
<keyword evidence="12" id="KW-0902">Two-component regulatory system</keyword>
<keyword evidence="6" id="KW-0808">Transferase</keyword>
<gene>
    <name evidence="17" type="ORF">J2TS6_21420</name>
</gene>
<dbReference type="GO" id="GO:0000155">
    <property type="term" value="F:phosphorelay sensor kinase activity"/>
    <property type="evidence" value="ECO:0007669"/>
    <property type="project" value="InterPro"/>
</dbReference>
<dbReference type="PANTHER" id="PTHR34220:SF7">
    <property type="entry name" value="SENSOR HISTIDINE KINASE YPDA"/>
    <property type="match status" value="1"/>
</dbReference>
<evidence type="ECO:0000256" key="2">
    <source>
        <dbReference type="ARBA" id="ARBA00004651"/>
    </source>
</evidence>
<keyword evidence="13 14" id="KW-0472">Membrane</keyword>
<dbReference type="GO" id="GO:0005886">
    <property type="term" value="C:plasma membrane"/>
    <property type="evidence" value="ECO:0007669"/>
    <property type="project" value="UniProtKB-SubCell"/>
</dbReference>
<dbReference type="AlphaFoldDB" id="A0A920C993"/>
<dbReference type="CDD" id="cd18773">
    <property type="entry name" value="PDC1_HK_sensor"/>
    <property type="match status" value="1"/>
</dbReference>
<dbReference type="SUPFAM" id="SSF55874">
    <property type="entry name" value="ATPase domain of HSP90 chaperone/DNA topoisomerase II/histidine kinase"/>
    <property type="match status" value="1"/>
</dbReference>
<dbReference type="InterPro" id="IPR033479">
    <property type="entry name" value="dCache_1"/>
</dbReference>
<dbReference type="CDD" id="cd12912">
    <property type="entry name" value="PDC2_MCP_like"/>
    <property type="match status" value="1"/>
</dbReference>
<dbReference type="Pfam" id="PF06580">
    <property type="entry name" value="His_kinase"/>
    <property type="match status" value="1"/>
</dbReference>
<comment type="catalytic activity">
    <reaction evidence="1">
        <text>ATP + protein L-histidine = ADP + protein N-phospho-L-histidine.</text>
        <dbReference type="EC" id="2.7.13.3"/>
    </reaction>
</comment>
<dbReference type="Proteomes" id="UP000679779">
    <property type="component" value="Unassembled WGS sequence"/>
</dbReference>
<keyword evidence="9 17" id="KW-0418">Kinase</keyword>
<dbReference type="PANTHER" id="PTHR34220">
    <property type="entry name" value="SENSOR HISTIDINE KINASE YPDA"/>
    <property type="match status" value="1"/>
</dbReference>
<sequence>MKIESKPKLLRLPRIGLSFKLRSIQTIITVTFTLMTIFVVVAVSFMLYNKFSKTAEENAYLNIRQIIEQVSYHLELYVKGMQDIYEVVEDQINETPDISSPVLREQLATLLRTREDLVSLGLFTPTGNLVMDVPDLDMRRNTLLETQSWFESARARPQKLSFSAPHIQNLYKGQYKWVVSLSRMVKYKENGVTKQGVLLADVNFRTIDELSRKVSLGKRGYAYVIDDLGNLVYHPQQQLIYAGLKYENLEPVFDYAYGSYTDKSTGELRYITVRTVDPIRWKIVGVAYPDEIVTTQRDLNRFVFWFLLVICAAVAVLAFFVSAKISQPLLKLEKSVQSAGQGDFSTPIHVSGAHEVVQLSKRFNFMLHRIRQLMDQIIYEQEAKRKSELDVLQSQINPHFLYNTLNSVIRLAERGKKEEIIATITSLSKFFRISLSRGKNIITVEEELEHVRHYLIIQKIRFKNKFDFSIECDEKAASCKTLKLILQPIAENAIVHGIEKMQDAGFIRITATAADDRLTMKVSDNGLGMTKQVMEQLLSGGVRSGGSGVGVKNVNERIRLYYGKTYGLSFESELEEGTTVTITLPAEQSEETLQERGIS</sequence>
<evidence type="ECO:0000256" key="4">
    <source>
        <dbReference type="ARBA" id="ARBA00022475"/>
    </source>
</evidence>
<comment type="subcellular location">
    <subcellularLocation>
        <location evidence="2">Cell membrane</location>
        <topology evidence="2">Multi-pass membrane protein</topology>
    </subcellularLocation>
</comment>
<evidence type="ECO:0000256" key="13">
    <source>
        <dbReference type="ARBA" id="ARBA00023136"/>
    </source>
</evidence>
<proteinExistence type="predicted"/>
<evidence type="ECO:0000259" key="16">
    <source>
        <dbReference type="PROSITE" id="PS50885"/>
    </source>
</evidence>
<dbReference type="InterPro" id="IPR036890">
    <property type="entry name" value="HATPase_C_sf"/>
</dbReference>
<protein>
    <recommendedName>
        <fullName evidence="3">histidine kinase</fullName>
        <ecNumber evidence="3">2.7.13.3</ecNumber>
    </recommendedName>
</protein>
<evidence type="ECO:0000256" key="9">
    <source>
        <dbReference type="ARBA" id="ARBA00022777"/>
    </source>
</evidence>
<dbReference type="CDD" id="cd06225">
    <property type="entry name" value="HAMP"/>
    <property type="match status" value="1"/>
</dbReference>
<dbReference type="SMART" id="SM00304">
    <property type="entry name" value="HAMP"/>
    <property type="match status" value="1"/>
</dbReference>
<dbReference type="InterPro" id="IPR003594">
    <property type="entry name" value="HATPase_dom"/>
</dbReference>
<keyword evidence="11 14" id="KW-1133">Transmembrane helix</keyword>
<dbReference type="Pfam" id="PF02518">
    <property type="entry name" value="HATPase_c"/>
    <property type="match status" value="1"/>
</dbReference>
<feature type="domain" description="HAMP" evidence="16">
    <location>
        <begin position="323"/>
        <end position="375"/>
    </location>
</feature>
<evidence type="ECO:0000256" key="6">
    <source>
        <dbReference type="ARBA" id="ARBA00022679"/>
    </source>
</evidence>
<evidence type="ECO:0000256" key="10">
    <source>
        <dbReference type="ARBA" id="ARBA00022840"/>
    </source>
</evidence>
<dbReference type="SMART" id="SM00387">
    <property type="entry name" value="HATPase_c"/>
    <property type="match status" value="1"/>
</dbReference>
<keyword evidence="10" id="KW-0067">ATP-binding</keyword>
<dbReference type="EMBL" id="BORQ01000002">
    <property type="protein sequence ID" value="GIO31001.1"/>
    <property type="molecule type" value="Genomic_DNA"/>
</dbReference>
<dbReference type="GO" id="GO:0005524">
    <property type="term" value="F:ATP binding"/>
    <property type="evidence" value="ECO:0007669"/>
    <property type="project" value="UniProtKB-KW"/>
</dbReference>
<keyword evidence="18" id="KW-1185">Reference proteome</keyword>
<dbReference type="SUPFAM" id="SSF158472">
    <property type="entry name" value="HAMP domain-like"/>
    <property type="match status" value="1"/>
</dbReference>
<dbReference type="InterPro" id="IPR005467">
    <property type="entry name" value="His_kinase_dom"/>
</dbReference>
<organism evidence="17 18">
    <name type="scientific">Paenibacillus albilobatus</name>
    <dbReference type="NCBI Taxonomy" id="2716884"/>
    <lineage>
        <taxon>Bacteria</taxon>
        <taxon>Bacillati</taxon>
        <taxon>Bacillota</taxon>
        <taxon>Bacilli</taxon>
        <taxon>Bacillales</taxon>
        <taxon>Paenibacillaceae</taxon>
        <taxon>Paenibacillus</taxon>
    </lineage>
</organism>
<keyword evidence="5" id="KW-0597">Phosphoprotein</keyword>
<evidence type="ECO:0000256" key="8">
    <source>
        <dbReference type="ARBA" id="ARBA00022741"/>
    </source>
</evidence>
<dbReference type="PROSITE" id="PS50109">
    <property type="entry name" value="HIS_KIN"/>
    <property type="match status" value="1"/>
</dbReference>
<dbReference type="InterPro" id="IPR003660">
    <property type="entry name" value="HAMP_dom"/>
</dbReference>
<evidence type="ECO:0000256" key="7">
    <source>
        <dbReference type="ARBA" id="ARBA00022692"/>
    </source>
</evidence>
<dbReference type="Pfam" id="PF02743">
    <property type="entry name" value="dCache_1"/>
    <property type="match status" value="1"/>
</dbReference>
<keyword evidence="7 14" id="KW-0812">Transmembrane</keyword>
<dbReference type="EC" id="2.7.13.3" evidence="3"/>